<dbReference type="PANTHER" id="PTHR34982:SF1">
    <property type="entry name" value="FLAGELLAR ASSEMBLY PROTEIN FLIH"/>
    <property type="match status" value="1"/>
</dbReference>
<comment type="caution">
    <text evidence="8">The sequence shown here is derived from an EMBL/GenBank/DDBJ whole genome shotgun (WGS) entry which is preliminary data.</text>
</comment>
<keyword evidence="3" id="KW-0813">Transport</keyword>
<proteinExistence type="inferred from homology"/>
<evidence type="ECO:0000313" key="9">
    <source>
        <dbReference type="Proteomes" id="UP000754710"/>
    </source>
</evidence>
<organism evidence="8 9">
    <name type="scientific">Nocardioides jiangsuensis</name>
    <dbReference type="NCBI Taxonomy" id="2866161"/>
    <lineage>
        <taxon>Bacteria</taxon>
        <taxon>Bacillati</taxon>
        <taxon>Actinomycetota</taxon>
        <taxon>Actinomycetes</taxon>
        <taxon>Propionibacteriales</taxon>
        <taxon>Nocardioidaceae</taxon>
        <taxon>Nocardioides</taxon>
    </lineage>
</organism>
<protein>
    <recommendedName>
        <fullName evidence="7">Flagellar assembly protein FliH/Type III secretion system HrpE domain-containing protein</fullName>
    </recommendedName>
</protein>
<keyword evidence="5" id="KW-0653">Protein transport</keyword>
<evidence type="ECO:0000256" key="6">
    <source>
        <dbReference type="ARBA" id="ARBA00023225"/>
    </source>
</evidence>
<accession>A0ABS7RJM7</accession>
<dbReference type="PANTHER" id="PTHR34982">
    <property type="entry name" value="YOP PROTEINS TRANSLOCATION PROTEIN L"/>
    <property type="match status" value="1"/>
</dbReference>
<evidence type="ECO:0000256" key="1">
    <source>
        <dbReference type="ARBA" id="ARBA00003041"/>
    </source>
</evidence>
<evidence type="ECO:0000313" key="8">
    <source>
        <dbReference type="EMBL" id="MBY9074035.1"/>
    </source>
</evidence>
<comment type="similarity">
    <text evidence="2">Belongs to the FliH family.</text>
</comment>
<keyword evidence="9" id="KW-1185">Reference proteome</keyword>
<comment type="function">
    <text evidence="1">Needed for flagellar regrowth and assembly.</text>
</comment>
<evidence type="ECO:0000259" key="7">
    <source>
        <dbReference type="Pfam" id="PF02108"/>
    </source>
</evidence>
<sequence length="234" mass="24216">MTSTSSDGVVARDLPAGSFAPMAQAVDLRSGGWTRLGAAGVLGDAATEATLHGLAERSHRAARAQGYAQGWAEGRRTALAKAETQATADAQVRHDELLRQRDAQALAVHALESALTRMQDTLAAALEELSAQSVEVALQVAEAVVGREVATAADPGADALRRALALVGPQVAVTVRMHPADRACLDPEVLAGRSVAFADDPTLSRGDAVVETTDNVVDATLGSALARVREVLGR</sequence>
<dbReference type="InterPro" id="IPR018035">
    <property type="entry name" value="Flagellar_FliH/T3SS_HrpE"/>
</dbReference>
<evidence type="ECO:0000256" key="3">
    <source>
        <dbReference type="ARBA" id="ARBA00022448"/>
    </source>
</evidence>
<dbReference type="RefSeq" id="WP_221023761.1">
    <property type="nucleotide sequence ID" value="NZ_JAIEZQ010000001.1"/>
</dbReference>
<keyword evidence="4" id="KW-1005">Bacterial flagellum biogenesis</keyword>
<dbReference type="InterPro" id="IPR051472">
    <property type="entry name" value="T3SS_Stator/FliH"/>
</dbReference>
<evidence type="ECO:0000256" key="5">
    <source>
        <dbReference type="ARBA" id="ARBA00022927"/>
    </source>
</evidence>
<gene>
    <name evidence="8" type="ORF">K1X13_04280</name>
</gene>
<name>A0ABS7RJM7_9ACTN</name>
<feature type="domain" description="Flagellar assembly protein FliH/Type III secretion system HrpE" evidence="7">
    <location>
        <begin position="108"/>
        <end position="224"/>
    </location>
</feature>
<dbReference type="Pfam" id="PF02108">
    <property type="entry name" value="FliH"/>
    <property type="match status" value="1"/>
</dbReference>
<dbReference type="EMBL" id="JAIEZQ010000001">
    <property type="protein sequence ID" value="MBY9074035.1"/>
    <property type="molecule type" value="Genomic_DNA"/>
</dbReference>
<dbReference type="Proteomes" id="UP000754710">
    <property type="component" value="Unassembled WGS sequence"/>
</dbReference>
<evidence type="ECO:0000256" key="4">
    <source>
        <dbReference type="ARBA" id="ARBA00022795"/>
    </source>
</evidence>
<keyword evidence="6" id="KW-1006">Bacterial flagellum protein export</keyword>
<evidence type="ECO:0000256" key="2">
    <source>
        <dbReference type="ARBA" id="ARBA00006602"/>
    </source>
</evidence>
<reference evidence="8 9" key="1">
    <citation type="submission" date="2021-08" db="EMBL/GenBank/DDBJ databases">
        <title>Nocardioides bacterium WL0053 sp. nov., isolated from the sediment.</title>
        <authorList>
            <person name="Wang L."/>
            <person name="Zhang D."/>
            <person name="Zhang A."/>
        </authorList>
    </citation>
    <scope>NUCLEOTIDE SEQUENCE [LARGE SCALE GENOMIC DNA]</scope>
    <source>
        <strain evidence="8 9">WL0053</strain>
    </source>
</reference>